<dbReference type="PROSITE" id="PS00761">
    <property type="entry name" value="SPASE_I_3"/>
    <property type="match status" value="1"/>
</dbReference>
<dbReference type="PANTHER" id="PTHR43390">
    <property type="entry name" value="SIGNAL PEPTIDASE I"/>
    <property type="match status" value="1"/>
</dbReference>
<dbReference type="InterPro" id="IPR036286">
    <property type="entry name" value="LexA/Signal_pep-like_sf"/>
</dbReference>
<dbReference type="InterPro" id="IPR019757">
    <property type="entry name" value="Pept_S26A_signal_pept_1_Lys-AS"/>
</dbReference>
<dbReference type="KEGG" id="panc:E2636_11500"/>
<dbReference type="PROSITE" id="PS00760">
    <property type="entry name" value="SPASE_I_2"/>
    <property type="match status" value="1"/>
</dbReference>
<evidence type="ECO:0000256" key="5">
    <source>
        <dbReference type="ARBA" id="ARBA00022475"/>
    </source>
</evidence>
<evidence type="ECO:0000256" key="2">
    <source>
        <dbReference type="ARBA" id="ARBA00004401"/>
    </source>
</evidence>
<accession>A0A4P6ZZ46</accession>
<evidence type="ECO:0000256" key="9">
    <source>
        <dbReference type="ARBA" id="ARBA00022989"/>
    </source>
</evidence>
<dbReference type="EMBL" id="CP038015">
    <property type="protein sequence ID" value="QBP41732.1"/>
    <property type="molecule type" value="Genomic_DNA"/>
</dbReference>
<sequence>MNTLKQETWEWAKAIVIGIIVIIVIRSFVVTNYSVSGQSMDPTLQSSDKVLVSKISYSIGDINRLDVLVFHTDANEDYVKRVIGIPGDLISYDNDMLFVNKKRVEEPYLKSFIAYHNPDERLTENFTLKEITGNVRVPNNSYFVLGDNRRESLDSRYFKFVKKEDIVGKVVARYWPLETATINFIGKNPE</sequence>
<comment type="similarity">
    <text evidence="3 13">Belongs to the peptidase S26 family.</text>
</comment>
<dbReference type="PANTHER" id="PTHR43390:SF1">
    <property type="entry name" value="CHLOROPLAST PROCESSING PEPTIDASE"/>
    <property type="match status" value="1"/>
</dbReference>
<dbReference type="Gene3D" id="2.10.109.10">
    <property type="entry name" value="Umud Fragment, subunit A"/>
    <property type="match status" value="1"/>
</dbReference>
<proteinExistence type="inferred from homology"/>
<dbReference type="InterPro" id="IPR019756">
    <property type="entry name" value="Pept_S26A_signal_pept_1_Ser-AS"/>
</dbReference>
<keyword evidence="5" id="KW-1003">Cell membrane</keyword>
<evidence type="ECO:0000313" key="15">
    <source>
        <dbReference type="EMBL" id="QBP41732.1"/>
    </source>
</evidence>
<dbReference type="SUPFAM" id="SSF51306">
    <property type="entry name" value="LexA/Signal peptidase"/>
    <property type="match status" value="1"/>
</dbReference>
<dbReference type="Pfam" id="PF10502">
    <property type="entry name" value="Peptidase_S26"/>
    <property type="match status" value="1"/>
</dbReference>
<dbReference type="PROSITE" id="PS00501">
    <property type="entry name" value="SPASE_I_1"/>
    <property type="match status" value="1"/>
</dbReference>
<evidence type="ECO:0000256" key="3">
    <source>
        <dbReference type="ARBA" id="ARBA00009370"/>
    </source>
</evidence>
<name>A0A4P6ZZ46_9BACL</name>
<comment type="subcellular location">
    <subcellularLocation>
        <location evidence="2">Cell membrane</location>
        <topology evidence="2">Single-pass type II membrane protein</topology>
    </subcellularLocation>
    <subcellularLocation>
        <location evidence="13">Membrane</location>
        <topology evidence="13">Single-pass type II membrane protein</topology>
    </subcellularLocation>
</comment>
<evidence type="ECO:0000259" key="14">
    <source>
        <dbReference type="Pfam" id="PF10502"/>
    </source>
</evidence>
<evidence type="ECO:0000256" key="12">
    <source>
        <dbReference type="RuleBase" id="RU003993"/>
    </source>
</evidence>
<feature type="active site" evidence="11">
    <location>
        <position position="39"/>
    </location>
</feature>
<keyword evidence="8 12" id="KW-0378">Hydrolase</keyword>
<dbReference type="PRINTS" id="PR00727">
    <property type="entry name" value="LEADERPTASE"/>
</dbReference>
<organism evidence="15 16">
    <name type="scientific">Paenisporosarcina antarctica</name>
    <dbReference type="NCBI Taxonomy" id="417367"/>
    <lineage>
        <taxon>Bacteria</taxon>
        <taxon>Bacillati</taxon>
        <taxon>Bacillota</taxon>
        <taxon>Bacilli</taxon>
        <taxon>Bacillales</taxon>
        <taxon>Caryophanaceae</taxon>
        <taxon>Paenisporosarcina</taxon>
    </lineage>
</organism>
<gene>
    <name evidence="15" type="primary">lepB</name>
    <name evidence="15" type="ORF">E2636_11500</name>
</gene>
<dbReference type="RefSeq" id="WP_134210313.1">
    <property type="nucleotide sequence ID" value="NZ_CP038015.1"/>
</dbReference>
<dbReference type="NCBIfam" id="TIGR02227">
    <property type="entry name" value="sigpep_I_bact"/>
    <property type="match status" value="1"/>
</dbReference>
<evidence type="ECO:0000256" key="7">
    <source>
        <dbReference type="ARBA" id="ARBA00022692"/>
    </source>
</evidence>
<feature type="domain" description="Peptidase S26" evidence="14">
    <location>
        <begin position="9"/>
        <end position="175"/>
    </location>
</feature>
<dbReference type="GO" id="GO:0006465">
    <property type="term" value="P:signal peptide processing"/>
    <property type="evidence" value="ECO:0007669"/>
    <property type="project" value="InterPro"/>
</dbReference>
<feature type="active site" evidence="11">
    <location>
        <position position="80"/>
    </location>
</feature>
<dbReference type="CDD" id="cd06530">
    <property type="entry name" value="S26_SPase_I"/>
    <property type="match status" value="1"/>
</dbReference>
<dbReference type="GO" id="GO:0009003">
    <property type="term" value="F:signal peptidase activity"/>
    <property type="evidence" value="ECO:0007669"/>
    <property type="project" value="UniProtKB-EC"/>
</dbReference>
<keyword evidence="6 12" id="KW-0645">Protease</keyword>
<dbReference type="GO" id="GO:0004252">
    <property type="term" value="F:serine-type endopeptidase activity"/>
    <property type="evidence" value="ECO:0007669"/>
    <property type="project" value="InterPro"/>
</dbReference>
<dbReference type="InterPro" id="IPR019758">
    <property type="entry name" value="Pept_S26A_signal_pept_1_CS"/>
</dbReference>
<evidence type="ECO:0000256" key="10">
    <source>
        <dbReference type="ARBA" id="ARBA00023136"/>
    </source>
</evidence>
<dbReference type="InterPro" id="IPR019533">
    <property type="entry name" value="Peptidase_S26"/>
</dbReference>
<evidence type="ECO:0000256" key="8">
    <source>
        <dbReference type="ARBA" id="ARBA00022801"/>
    </source>
</evidence>
<evidence type="ECO:0000256" key="11">
    <source>
        <dbReference type="PIRSR" id="PIRSR600223-1"/>
    </source>
</evidence>
<dbReference type="GO" id="GO:0005886">
    <property type="term" value="C:plasma membrane"/>
    <property type="evidence" value="ECO:0007669"/>
    <property type="project" value="UniProtKB-SubCell"/>
</dbReference>
<comment type="catalytic activity">
    <reaction evidence="1 12">
        <text>Cleavage of hydrophobic, N-terminal signal or leader sequences from secreted and periplasmic proteins.</text>
        <dbReference type="EC" id="3.4.21.89"/>
    </reaction>
</comment>
<dbReference type="EC" id="3.4.21.89" evidence="4 12"/>
<dbReference type="OrthoDB" id="9802919at2"/>
<evidence type="ECO:0000256" key="4">
    <source>
        <dbReference type="ARBA" id="ARBA00013208"/>
    </source>
</evidence>
<evidence type="ECO:0000313" key="16">
    <source>
        <dbReference type="Proteomes" id="UP000294292"/>
    </source>
</evidence>
<dbReference type="FunFam" id="2.10.109.10:FF:000008">
    <property type="entry name" value="Signal peptidase I"/>
    <property type="match status" value="1"/>
</dbReference>
<reference evidence="15 16" key="1">
    <citation type="submission" date="2019-03" db="EMBL/GenBank/DDBJ databases">
        <title>Complete genome sequence of Paenisporosarcina antarctica CGMCC 1.6503T.</title>
        <authorList>
            <person name="Rong J.-C."/>
            <person name="Chi N.-Y."/>
            <person name="Zhang Q.-F."/>
        </authorList>
    </citation>
    <scope>NUCLEOTIDE SEQUENCE [LARGE SCALE GENOMIC DNA]</scope>
    <source>
        <strain evidence="15 16">CGMCC 1.6503</strain>
    </source>
</reference>
<evidence type="ECO:0000256" key="6">
    <source>
        <dbReference type="ARBA" id="ARBA00022670"/>
    </source>
</evidence>
<protein>
    <recommendedName>
        <fullName evidence="4 12">Signal peptidase I</fullName>
        <ecNumber evidence="4 12">3.4.21.89</ecNumber>
    </recommendedName>
</protein>
<keyword evidence="10 12" id="KW-0472">Membrane</keyword>
<feature type="transmembrane region" description="Helical" evidence="12">
    <location>
        <begin position="12"/>
        <end position="35"/>
    </location>
</feature>
<dbReference type="AlphaFoldDB" id="A0A4P6ZZ46"/>
<keyword evidence="16" id="KW-1185">Reference proteome</keyword>
<keyword evidence="9 12" id="KW-1133">Transmembrane helix</keyword>
<evidence type="ECO:0000256" key="1">
    <source>
        <dbReference type="ARBA" id="ARBA00000677"/>
    </source>
</evidence>
<evidence type="ECO:0000256" key="13">
    <source>
        <dbReference type="RuleBase" id="RU362042"/>
    </source>
</evidence>
<dbReference type="InterPro" id="IPR000223">
    <property type="entry name" value="Pept_S26A_signal_pept_1"/>
</dbReference>
<dbReference type="Proteomes" id="UP000294292">
    <property type="component" value="Chromosome"/>
</dbReference>
<keyword evidence="7 12" id="KW-0812">Transmembrane</keyword>